<organism evidence="1">
    <name type="scientific">Oppiella nova</name>
    <dbReference type="NCBI Taxonomy" id="334625"/>
    <lineage>
        <taxon>Eukaryota</taxon>
        <taxon>Metazoa</taxon>
        <taxon>Ecdysozoa</taxon>
        <taxon>Arthropoda</taxon>
        <taxon>Chelicerata</taxon>
        <taxon>Arachnida</taxon>
        <taxon>Acari</taxon>
        <taxon>Acariformes</taxon>
        <taxon>Sarcoptiformes</taxon>
        <taxon>Oribatida</taxon>
        <taxon>Brachypylina</taxon>
        <taxon>Oppioidea</taxon>
        <taxon>Oppiidae</taxon>
        <taxon>Oppiella</taxon>
    </lineage>
</organism>
<reference evidence="1" key="1">
    <citation type="submission" date="2020-11" db="EMBL/GenBank/DDBJ databases">
        <authorList>
            <person name="Tran Van P."/>
        </authorList>
    </citation>
    <scope>NUCLEOTIDE SEQUENCE</scope>
</reference>
<dbReference type="EMBL" id="CAJPVJ010002289">
    <property type="protein sequence ID" value="CAG2166074.1"/>
    <property type="molecule type" value="Genomic_DNA"/>
</dbReference>
<sequence length="305" mass="35140">NPLCDPNLTIDSAFVDKYSHLGEDVITLFSNESVYELTVSPHNLDIWFRYDSSQPLGEWSLGIMGPINVVNYDVTANYLTLENYAKEINWTVWYKNKTIKDVYPLEGVSPDWHNYISFERLTTDNMSLILDKYVLRTHPDPQIDFKRYIDGQLHSEYKNLIVFEIPNLNDTLDYLRGTTAGFLYDNRMYIMAGHRICSINLITNYWTEECLPQTIAEWVGCSDDHHNTDDNQMVVDIPDADVMGPVVNTPLSDQCHATRFNILMAIFLGRTAPADTMNLSPSFMPIGACVYLWANWKLWLKKAKV</sequence>
<proteinExistence type="predicted"/>
<keyword evidence="2" id="KW-1185">Reference proteome</keyword>
<feature type="non-terminal residue" evidence="1">
    <location>
        <position position="305"/>
    </location>
</feature>
<evidence type="ECO:0000313" key="1">
    <source>
        <dbReference type="EMBL" id="CAD7646197.1"/>
    </source>
</evidence>
<protein>
    <submittedName>
        <fullName evidence="1">Uncharacterized protein</fullName>
    </submittedName>
</protein>
<gene>
    <name evidence="1" type="ORF">ONB1V03_LOCUS5603</name>
</gene>
<name>A0A7R9LTI8_9ACAR</name>
<dbReference type="EMBL" id="OC917114">
    <property type="protein sequence ID" value="CAD7646197.1"/>
    <property type="molecule type" value="Genomic_DNA"/>
</dbReference>
<feature type="non-terminal residue" evidence="1">
    <location>
        <position position="1"/>
    </location>
</feature>
<dbReference type="OrthoDB" id="6529746at2759"/>
<evidence type="ECO:0000313" key="2">
    <source>
        <dbReference type="Proteomes" id="UP000728032"/>
    </source>
</evidence>
<dbReference type="AlphaFoldDB" id="A0A7R9LTI8"/>
<accession>A0A7R9LTI8</accession>
<dbReference type="Proteomes" id="UP000728032">
    <property type="component" value="Unassembled WGS sequence"/>
</dbReference>